<organism evidence="1 2">
    <name type="scientific">Dongia rigui</name>
    <dbReference type="NCBI Taxonomy" id="940149"/>
    <lineage>
        <taxon>Bacteria</taxon>
        <taxon>Pseudomonadati</taxon>
        <taxon>Pseudomonadota</taxon>
        <taxon>Alphaproteobacteria</taxon>
        <taxon>Rhodospirillales</taxon>
        <taxon>Dongiaceae</taxon>
        <taxon>Dongia</taxon>
    </lineage>
</organism>
<keyword evidence="2" id="KW-1185">Reference proteome</keyword>
<evidence type="ECO:0000313" key="1">
    <source>
        <dbReference type="EMBL" id="MDY0870366.1"/>
    </source>
</evidence>
<proteinExistence type="predicted"/>
<reference evidence="1 2" key="1">
    <citation type="journal article" date="2013" name="Antonie Van Leeuwenhoek">
        <title>Dongia rigui sp. nov., isolated from freshwater of a large wetland in Korea.</title>
        <authorList>
            <person name="Baik K.S."/>
            <person name="Hwang Y.M."/>
            <person name="Choi J.S."/>
            <person name="Kwon J."/>
            <person name="Seong C.N."/>
        </authorList>
    </citation>
    <scope>NUCLEOTIDE SEQUENCE [LARGE SCALE GENOMIC DNA]</scope>
    <source>
        <strain evidence="1 2">04SU4-P</strain>
    </source>
</reference>
<dbReference type="EMBL" id="JAXCLX010000001">
    <property type="protein sequence ID" value="MDY0870366.1"/>
    <property type="molecule type" value="Genomic_DNA"/>
</dbReference>
<evidence type="ECO:0000313" key="2">
    <source>
        <dbReference type="Proteomes" id="UP001271769"/>
    </source>
</evidence>
<sequence length="69" mass="7259">MHITKHVGIIGGNGWLGNAMAAAVARGLVAPEMLTLSCRSGERGKDPIAGAYWTRDNAELAARSEIIVL</sequence>
<gene>
    <name evidence="1" type="ORF">SMD31_00445</name>
</gene>
<name>A0ABU5DSI8_9PROT</name>
<comment type="caution">
    <text evidence="1">The sequence shown here is derived from an EMBL/GenBank/DDBJ whole genome shotgun (WGS) entry which is preliminary data.</text>
</comment>
<protein>
    <recommendedName>
        <fullName evidence="3">Pyrroline-5-carboxylate reductase catalytic N-terminal domain-containing protein</fullName>
    </recommendedName>
</protein>
<dbReference type="RefSeq" id="WP_320498555.1">
    <property type="nucleotide sequence ID" value="NZ_JAXCLX010000001.1"/>
</dbReference>
<dbReference type="Proteomes" id="UP001271769">
    <property type="component" value="Unassembled WGS sequence"/>
</dbReference>
<evidence type="ECO:0008006" key="3">
    <source>
        <dbReference type="Google" id="ProtNLM"/>
    </source>
</evidence>
<accession>A0ABU5DSI8</accession>